<dbReference type="PROSITE" id="PS50109">
    <property type="entry name" value="HIS_KIN"/>
    <property type="match status" value="1"/>
</dbReference>
<dbReference type="SMART" id="SM00387">
    <property type="entry name" value="HATPase_c"/>
    <property type="match status" value="1"/>
</dbReference>
<keyword evidence="17" id="KW-0175">Coiled coil</keyword>
<evidence type="ECO:0000256" key="2">
    <source>
        <dbReference type="ARBA" id="ARBA00004429"/>
    </source>
</evidence>
<dbReference type="GO" id="GO:0005524">
    <property type="term" value="F:ATP binding"/>
    <property type="evidence" value="ECO:0007669"/>
    <property type="project" value="UniProtKB-KW"/>
</dbReference>
<keyword evidence="14 18" id="KW-0472">Membrane</keyword>
<evidence type="ECO:0000256" key="6">
    <source>
        <dbReference type="ARBA" id="ARBA00022553"/>
    </source>
</evidence>
<dbReference type="SUPFAM" id="SSF158472">
    <property type="entry name" value="HAMP domain-like"/>
    <property type="match status" value="1"/>
</dbReference>
<dbReference type="GO" id="GO:0000155">
    <property type="term" value="F:phosphorelay sensor kinase activity"/>
    <property type="evidence" value="ECO:0007669"/>
    <property type="project" value="InterPro"/>
</dbReference>
<evidence type="ECO:0000256" key="16">
    <source>
        <dbReference type="PROSITE-ProRule" id="PRU00169"/>
    </source>
</evidence>
<gene>
    <name evidence="23" type="ORF">CW360_04470</name>
</gene>
<keyword evidence="12 18" id="KW-1133">Transmembrane helix</keyword>
<keyword evidence="4" id="KW-1003">Cell membrane</keyword>
<feature type="modified residue" description="Phosphohistidine" evidence="15">
    <location>
        <position position="857"/>
    </location>
</feature>
<dbReference type="CDD" id="cd16922">
    <property type="entry name" value="HATPase_EvgS-ArcB-TorS-like"/>
    <property type="match status" value="1"/>
</dbReference>
<dbReference type="PANTHER" id="PTHR45339">
    <property type="entry name" value="HYBRID SIGNAL TRANSDUCTION HISTIDINE KINASE J"/>
    <property type="match status" value="1"/>
</dbReference>
<dbReference type="CDD" id="cd00082">
    <property type="entry name" value="HisKA"/>
    <property type="match status" value="1"/>
</dbReference>
<accession>A0A2I0CSD8</accession>
<dbReference type="Pfam" id="PF00072">
    <property type="entry name" value="Response_reg"/>
    <property type="match status" value="1"/>
</dbReference>
<dbReference type="InterPro" id="IPR004358">
    <property type="entry name" value="Sig_transdc_His_kin-like_C"/>
</dbReference>
<sequence length="916" mass="100579">MFKDLGIKGRVVMLTLLPSCLLALLLGGYFSWLHFQQLHAQLQQRGNLLAEQIARDTARPLQRQDLPRLQEIIQQALQQDDVRALRLSDPQRIPLLQAGPRLLPSQAPTQGWHRVATGNGEAWRLLLPILDQHLSTTPTRGEEQLLGWLELELSQEHALLLGYRHLLGALLFSLAALLGGTLLALRLGRAIEQPLQHIQQGVARLSEGHLDTRLPHLGSHDLDALASGINRMAESLQDAQEELYNSIEQATEDVRQNLETIEIQNIELDLARKEALETSRIKSEFLANMSHEIRTPLNAMLGFTQLLQKSSLTARQRDYLDTIEESTNNLLAIINGILDISKIEAGRLILDNSPFNLRDLIQDCLTVFAPNAHAKHLELICLVYRDTPLHLLGDSLRLRQVLSNLISNAIKFTEHGDIVVRAMLEDLHDDRAQLRISVQDSGIGVTEQDQQQLFRAFSQADNSLTRQAGGSGLGLAISKQLIELMGGEIGLESVPGQGAEFWISLSLPLARADAEDLAGQLAGRRSIMLEAHPLAAQALQHQLEDCGLQVQLASSLADLLEQVGRAASSAEPIACAVIAARLAELPANQLARHVQQLRQLNCQTLVLCPTNEQASYQQQVDEQLPVLGKPLCTSKLQKTLTALLTGHTPGPQHGPLLPGITLDVLCVDDNPANLRLVKTLLEDLGVRVCAVEGGQQAVDACAQQHFDLIFMDVQMPGMDGRQATQLIRQQEQHSGRSTTPIVALTAHALHDEKRQLLQSGMDDYLSKPISTRQLSQTLLKWSSQHLTHSVVPTDQPLPDLSALPLFDAEEGLLLAAGKTMLAADMLDMLLGGLADDRTAIRQAREDNARELLLERVHRLHGATRYCGVPQLRQACQHCETLLKQNAPESGAALDTLDQAIAALLDNAGQLSSPHPA</sequence>
<dbReference type="EMBL" id="PIYS01000005">
    <property type="protein sequence ID" value="PKF72061.1"/>
    <property type="molecule type" value="Genomic_DNA"/>
</dbReference>
<feature type="coiled-coil region" evidence="17">
    <location>
        <begin position="222"/>
        <end position="264"/>
    </location>
</feature>
<feature type="domain" description="Histidine kinase" evidence="19">
    <location>
        <begin position="288"/>
        <end position="509"/>
    </location>
</feature>
<dbReference type="SMART" id="SM00304">
    <property type="entry name" value="HAMP"/>
    <property type="match status" value="1"/>
</dbReference>
<keyword evidence="10 23" id="KW-0418">Kinase</keyword>
<dbReference type="GO" id="GO:0005886">
    <property type="term" value="C:plasma membrane"/>
    <property type="evidence" value="ECO:0007669"/>
    <property type="project" value="UniProtKB-SubCell"/>
</dbReference>
<comment type="caution">
    <text evidence="23">The sequence shown here is derived from an EMBL/GenBank/DDBJ whole genome shotgun (WGS) entry which is preliminary data.</text>
</comment>
<dbReference type="SUPFAM" id="SSF47384">
    <property type="entry name" value="Homodimeric domain of signal transducing histidine kinase"/>
    <property type="match status" value="1"/>
</dbReference>
<evidence type="ECO:0000313" key="23">
    <source>
        <dbReference type="EMBL" id="PKF72061.1"/>
    </source>
</evidence>
<dbReference type="PROSITE" id="PS50885">
    <property type="entry name" value="HAMP"/>
    <property type="match status" value="1"/>
</dbReference>
<dbReference type="SUPFAM" id="SSF55874">
    <property type="entry name" value="ATPase domain of HSP90 chaperone/DNA topoisomerase II/histidine kinase"/>
    <property type="match status" value="1"/>
</dbReference>
<feature type="transmembrane region" description="Helical" evidence="18">
    <location>
        <begin position="12"/>
        <end position="35"/>
    </location>
</feature>
<protein>
    <recommendedName>
        <fullName evidence="3">histidine kinase</fullName>
        <ecNumber evidence="3">2.7.13.3</ecNumber>
    </recommendedName>
</protein>
<evidence type="ECO:0000256" key="1">
    <source>
        <dbReference type="ARBA" id="ARBA00000085"/>
    </source>
</evidence>
<evidence type="ECO:0000256" key="14">
    <source>
        <dbReference type="ARBA" id="ARBA00023136"/>
    </source>
</evidence>
<dbReference type="Pfam" id="PF09984">
    <property type="entry name" value="sCache_4"/>
    <property type="match status" value="1"/>
</dbReference>
<evidence type="ECO:0000256" key="18">
    <source>
        <dbReference type="SAM" id="Phobius"/>
    </source>
</evidence>
<feature type="modified residue" description="4-aspartylphosphate" evidence="16">
    <location>
        <position position="712"/>
    </location>
</feature>
<dbReference type="InterPro" id="IPR036097">
    <property type="entry name" value="HisK_dim/P_sf"/>
</dbReference>
<evidence type="ECO:0000313" key="24">
    <source>
        <dbReference type="Proteomes" id="UP000242861"/>
    </source>
</evidence>
<comment type="catalytic activity">
    <reaction evidence="1">
        <text>ATP + protein L-histidine = ADP + protein N-phospho-L-histidine.</text>
        <dbReference type="EC" id="2.7.13.3"/>
    </reaction>
</comment>
<dbReference type="InterPro" id="IPR008207">
    <property type="entry name" value="Sig_transdc_His_kin_Hpt_dom"/>
</dbReference>
<comment type="subcellular location">
    <subcellularLocation>
        <location evidence="2">Cell inner membrane</location>
        <topology evidence="2">Multi-pass membrane protein</topology>
    </subcellularLocation>
</comment>
<dbReference type="Gene3D" id="3.30.565.10">
    <property type="entry name" value="Histidine kinase-like ATPase, C-terminal domain"/>
    <property type="match status" value="1"/>
</dbReference>
<feature type="domain" description="HPt" evidence="22">
    <location>
        <begin position="818"/>
        <end position="916"/>
    </location>
</feature>
<dbReference type="SUPFAM" id="SSF47226">
    <property type="entry name" value="Histidine-containing phosphotransfer domain, HPT domain"/>
    <property type="match status" value="1"/>
</dbReference>
<feature type="transmembrane region" description="Helical" evidence="18">
    <location>
        <begin position="166"/>
        <end position="185"/>
    </location>
</feature>
<dbReference type="SMART" id="SM00073">
    <property type="entry name" value="HPT"/>
    <property type="match status" value="1"/>
</dbReference>
<dbReference type="FunFam" id="3.30.565.10:FF:000010">
    <property type="entry name" value="Sensor histidine kinase RcsC"/>
    <property type="match status" value="1"/>
</dbReference>
<dbReference type="Gene3D" id="3.40.50.2300">
    <property type="match status" value="2"/>
</dbReference>
<dbReference type="SMART" id="SM00388">
    <property type="entry name" value="HisKA"/>
    <property type="match status" value="1"/>
</dbReference>
<evidence type="ECO:0000259" key="21">
    <source>
        <dbReference type="PROSITE" id="PS50885"/>
    </source>
</evidence>
<dbReference type="SUPFAM" id="SSF52172">
    <property type="entry name" value="CheY-like"/>
    <property type="match status" value="1"/>
</dbReference>
<evidence type="ECO:0000256" key="4">
    <source>
        <dbReference type="ARBA" id="ARBA00022475"/>
    </source>
</evidence>
<dbReference type="InterPro" id="IPR003661">
    <property type="entry name" value="HisK_dim/P_dom"/>
</dbReference>
<dbReference type="PANTHER" id="PTHR45339:SF1">
    <property type="entry name" value="HYBRID SIGNAL TRANSDUCTION HISTIDINE KINASE J"/>
    <property type="match status" value="1"/>
</dbReference>
<reference evidence="24" key="1">
    <citation type="submission" date="2017-12" db="EMBL/GenBank/DDBJ databases">
        <authorList>
            <person name="Yu X.-Y."/>
        </authorList>
    </citation>
    <scope>NUCLEOTIDE SEQUENCE [LARGE SCALE GENOMIC DNA]</scope>
    <source>
        <strain evidence="24">ZYSR67-Z</strain>
    </source>
</reference>
<keyword evidence="5" id="KW-0997">Cell inner membrane</keyword>
<keyword evidence="9" id="KW-0547">Nucleotide-binding</keyword>
<keyword evidence="13" id="KW-0902">Two-component regulatory system</keyword>
<dbReference type="Gene3D" id="1.10.287.130">
    <property type="match status" value="1"/>
</dbReference>
<evidence type="ECO:0000256" key="13">
    <source>
        <dbReference type="ARBA" id="ARBA00023012"/>
    </source>
</evidence>
<dbReference type="InterPro" id="IPR036641">
    <property type="entry name" value="HPT_dom_sf"/>
</dbReference>
<evidence type="ECO:0000259" key="19">
    <source>
        <dbReference type="PROSITE" id="PS50109"/>
    </source>
</evidence>
<evidence type="ECO:0000259" key="22">
    <source>
        <dbReference type="PROSITE" id="PS50894"/>
    </source>
</evidence>
<dbReference type="SMART" id="SM00448">
    <property type="entry name" value="REC"/>
    <property type="match status" value="1"/>
</dbReference>
<organism evidence="23 24">
    <name type="scientific">Pseudomonas fluvialis</name>
    <dbReference type="NCBI Taxonomy" id="1793966"/>
    <lineage>
        <taxon>Bacteria</taxon>
        <taxon>Pseudomonadati</taxon>
        <taxon>Pseudomonadota</taxon>
        <taxon>Gammaproteobacteria</taxon>
        <taxon>Pseudomonadales</taxon>
        <taxon>Pseudomonadaceae</taxon>
        <taxon>Pseudomonas</taxon>
    </lineage>
</organism>
<dbReference type="Gene3D" id="6.10.340.10">
    <property type="match status" value="1"/>
</dbReference>
<keyword evidence="8 18" id="KW-0812">Transmembrane</keyword>
<evidence type="ECO:0000256" key="11">
    <source>
        <dbReference type="ARBA" id="ARBA00022840"/>
    </source>
</evidence>
<dbReference type="CDD" id="cd17546">
    <property type="entry name" value="REC_hyHK_CKI1_RcsC-like"/>
    <property type="match status" value="1"/>
</dbReference>
<evidence type="ECO:0000256" key="7">
    <source>
        <dbReference type="ARBA" id="ARBA00022679"/>
    </source>
</evidence>
<dbReference type="InterPro" id="IPR003660">
    <property type="entry name" value="HAMP_dom"/>
</dbReference>
<dbReference type="CDD" id="cd06225">
    <property type="entry name" value="HAMP"/>
    <property type="match status" value="1"/>
</dbReference>
<evidence type="ECO:0000256" key="8">
    <source>
        <dbReference type="ARBA" id="ARBA00022692"/>
    </source>
</evidence>
<dbReference type="PROSITE" id="PS50894">
    <property type="entry name" value="HPT"/>
    <property type="match status" value="1"/>
</dbReference>
<dbReference type="InterPro" id="IPR005467">
    <property type="entry name" value="His_kinase_dom"/>
</dbReference>
<evidence type="ECO:0000256" key="9">
    <source>
        <dbReference type="ARBA" id="ARBA00022741"/>
    </source>
</evidence>
<dbReference type="Pfam" id="PF01627">
    <property type="entry name" value="Hpt"/>
    <property type="match status" value="1"/>
</dbReference>
<evidence type="ECO:0000256" key="3">
    <source>
        <dbReference type="ARBA" id="ARBA00012438"/>
    </source>
</evidence>
<dbReference type="InterPro" id="IPR003594">
    <property type="entry name" value="HATPase_dom"/>
</dbReference>
<evidence type="ECO:0000256" key="5">
    <source>
        <dbReference type="ARBA" id="ARBA00022519"/>
    </source>
</evidence>
<dbReference type="Proteomes" id="UP000242861">
    <property type="component" value="Unassembled WGS sequence"/>
</dbReference>
<dbReference type="Gene3D" id="1.20.120.160">
    <property type="entry name" value="HPT domain"/>
    <property type="match status" value="1"/>
</dbReference>
<evidence type="ECO:0000259" key="20">
    <source>
        <dbReference type="PROSITE" id="PS50110"/>
    </source>
</evidence>
<dbReference type="PRINTS" id="PR00344">
    <property type="entry name" value="BCTRLSENSOR"/>
</dbReference>
<dbReference type="InterPro" id="IPR019247">
    <property type="entry name" value="Histidine_kinase_BarA_N"/>
</dbReference>
<evidence type="ECO:0000256" key="17">
    <source>
        <dbReference type="SAM" id="Coils"/>
    </source>
</evidence>
<dbReference type="InterPro" id="IPR001789">
    <property type="entry name" value="Sig_transdc_resp-reg_receiver"/>
</dbReference>
<dbReference type="Pfam" id="PF00512">
    <property type="entry name" value="HisKA"/>
    <property type="match status" value="1"/>
</dbReference>
<dbReference type="Pfam" id="PF02518">
    <property type="entry name" value="HATPase_c"/>
    <property type="match status" value="1"/>
</dbReference>
<feature type="domain" description="HAMP" evidence="21">
    <location>
        <begin position="189"/>
        <end position="241"/>
    </location>
</feature>
<evidence type="ECO:0000256" key="10">
    <source>
        <dbReference type="ARBA" id="ARBA00022777"/>
    </source>
</evidence>
<keyword evidence="11" id="KW-0067">ATP-binding</keyword>
<dbReference type="FunFam" id="1.10.287.130:FF:000003">
    <property type="entry name" value="Histidine kinase"/>
    <property type="match status" value="1"/>
</dbReference>
<keyword evidence="7" id="KW-0808">Transferase</keyword>
<dbReference type="PROSITE" id="PS50110">
    <property type="entry name" value="RESPONSE_REGULATORY"/>
    <property type="match status" value="1"/>
</dbReference>
<dbReference type="CDD" id="cd00088">
    <property type="entry name" value="HPT"/>
    <property type="match status" value="1"/>
</dbReference>
<evidence type="ECO:0000256" key="15">
    <source>
        <dbReference type="PROSITE-ProRule" id="PRU00110"/>
    </source>
</evidence>
<feature type="domain" description="Response regulatory" evidence="20">
    <location>
        <begin position="663"/>
        <end position="782"/>
    </location>
</feature>
<dbReference type="RefSeq" id="WP_101192876.1">
    <property type="nucleotide sequence ID" value="NZ_PIYS01000005.1"/>
</dbReference>
<dbReference type="EC" id="2.7.13.3" evidence="3"/>
<dbReference type="InterPro" id="IPR036890">
    <property type="entry name" value="HATPase_C_sf"/>
</dbReference>
<proteinExistence type="predicted"/>
<dbReference type="AlphaFoldDB" id="A0A2I0CSD8"/>
<keyword evidence="6 16" id="KW-0597">Phosphoprotein</keyword>
<name>A0A2I0CSD8_9PSED</name>
<dbReference type="Pfam" id="PF00672">
    <property type="entry name" value="HAMP"/>
    <property type="match status" value="1"/>
</dbReference>
<evidence type="ECO:0000256" key="12">
    <source>
        <dbReference type="ARBA" id="ARBA00022989"/>
    </source>
</evidence>
<dbReference type="InterPro" id="IPR011006">
    <property type="entry name" value="CheY-like_superfamily"/>
</dbReference>